<accession>A0ABD3CKT3</accession>
<protein>
    <recommendedName>
        <fullName evidence="2">DUF7086 domain-containing protein</fullName>
    </recommendedName>
</protein>
<evidence type="ECO:0000259" key="2">
    <source>
        <dbReference type="Pfam" id="PF23324"/>
    </source>
</evidence>
<dbReference type="PANTHER" id="PTHR34272">
    <property type="entry name" value="EXPRESSED PROTEIN"/>
    <property type="match status" value="1"/>
</dbReference>
<evidence type="ECO:0000313" key="4">
    <source>
        <dbReference type="Proteomes" id="UP001632038"/>
    </source>
</evidence>
<feature type="region of interest" description="Disordered" evidence="1">
    <location>
        <begin position="1"/>
        <end position="37"/>
    </location>
</feature>
<evidence type="ECO:0000313" key="3">
    <source>
        <dbReference type="EMBL" id="KAL3629889.1"/>
    </source>
</evidence>
<dbReference type="PANTHER" id="PTHR34272:SF1">
    <property type="entry name" value="EXPRESSED PROTEIN"/>
    <property type="match status" value="1"/>
</dbReference>
<dbReference type="Pfam" id="PF23324">
    <property type="entry name" value="DUF7086"/>
    <property type="match status" value="1"/>
</dbReference>
<evidence type="ECO:0000256" key="1">
    <source>
        <dbReference type="SAM" id="MobiDB-lite"/>
    </source>
</evidence>
<dbReference type="EMBL" id="JAVIJP010000033">
    <property type="protein sequence ID" value="KAL3629889.1"/>
    <property type="molecule type" value="Genomic_DNA"/>
</dbReference>
<proteinExistence type="predicted"/>
<name>A0ABD3CKT3_9LAMI</name>
<gene>
    <name evidence="3" type="ORF">CASFOL_026201</name>
</gene>
<feature type="domain" description="DUF7086" evidence="2">
    <location>
        <begin position="92"/>
        <end position="225"/>
    </location>
</feature>
<dbReference type="Proteomes" id="UP001632038">
    <property type="component" value="Unassembled WGS sequence"/>
</dbReference>
<dbReference type="AlphaFoldDB" id="A0ABD3CKT3"/>
<organism evidence="3 4">
    <name type="scientific">Castilleja foliolosa</name>
    <dbReference type="NCBI Taxonomy" id="1961234"/>
    <lineage>
        <taxon>Eukaryota</taxon>
        <taxon>Viridiplantae</taxon>
        <taxon>Streptophyta</taxon>
        <taxon>Embryophyta</taxon>
        <taxon>Tracheophyta</taxon>
        <taxon>Spermatophyta</taxon>
        <taxon>Magnoliopsida</taxon>
        <taxon>eudicotyledons</taxon>
        <taxon>Gunneridae</taxon>
        <taxon>Pentapetalae</taxon>
        <taxon>asterids</taxon>
        <taxon>lamiids</taxon>
        <taxon>Lamiales</taxon>
        <taxon>Orobanchaceae</taxon>
        <taxon>Pedicularideae</taxon>
        <taxon>Castillejinae</taxon>
        <taxon>Castilleja</taxon>
    </lineage>
</organism>
<dbReference type="InterPro" id="IPR055513">
    <property type="entry name" value="DUF7086"/>
</dbReference>
<sequence>MDNNENDENNRKRKMNRRQDSLSPKNPAKYTATTTDDENDADLLTLDLFTFSTTTEHPPKPSRRKATKDKIYEPIPPPFPWSTENRAVVHSLEYLLSNEITTISGEVHCKRCERSYTIDLDLKPRFEEIKAFVEANKHIMLQRAPTSWLSPSVPKCKFCDQENCVKPVVALKKRSINWLFLFLAQMLGFCTLNQLKYFCKHTDNHRTGAKNRVLYLTYFGICKQLQPIPLFNY</sequence>
<comment type="caution">
    <text evidence="3">The sequence shown here is derived from an EMBL/GenBank/DDBJ whole genome shotgun (WGS) entry which is preliminary data.</text>
</comment>
<feature type="region of interest" description="Disordered" evidence="1">
    <location>
        <begin position="52"/>
        <end position="71"/>
    </location>
</feature>
<keyword evidence="4" id="KW-1185">Reference proteome</keyword>
<reference evidence="4" key="1">
    <citation type="journal article" date="2024" name="IScience">
        <title>Strigolactones Initiate the Formation of Haustorium-like Structures in Castilleja.</title>
        <authorList>
            <person name="Buerger M."/>
            <person name="Peterson D."/>
            <person name="Chory J."/>
        </authorList>
    </citation>
    <scope>NUCLEOTIDE SEQUENCE [LARGE SCALE GENOMIC DNA]</scope>
</reference>